<evidence type="ECO:0000256" key="2">
    <source>
        <dbReference type="ARBA" id="ARBA00022695"/>
    </source>
</evidence>
<dbReference type="InterPro" id="IPR037160">
    <property type="entry name" value="DNA_Pol_thumb_sf"/>
</dbReference>
<accession>A0A0F9Q5V0</accession>
<dbReference type="PANTHER" id="PTHR11276">
    <property type="entry name" value="DNA POLYMERASE TYPE-X FAMILY MEMBER"/>
    <property type="match status" value="1"/>
</dbReference>
<dbReference type="InterPro" id="IPR022312">
    <property type="entry name" value="DNA_pol_X"/>
</dbReference>
<dbReference type="GO" id="GO:0003887">
    <property type="term" value="F:DNA-directed DNA polymerase activity"/>
    <property type="evidence" value="ECO:0007669"/>
    <property type="project" value="InterPro"/>
</dbReference>
<keyword evidence="2" id="KW-0548">Nucleotidyltransferase</keyword>
<protein>
    <recommendedName>
        <fullName evidence="3">DNA polymerase beta thumb domain-containing protein</fullName>
    </recommendedName>
</protein>
<dbReference type="GO" id="GO:0006303">
    <property type="term" value="P:double-strand break repair via nonhomologous end joining"/>
    <property type="evidence" value="ECO:0007669"/>
    <property type="project" value="TreeGrafter"/>
</dbReference>
<dbReference type="GO" id="GO:0005634">
    <property type="term" value="C:nucleus"/>
    <property type="evidence" value="ECO:0007669"/>
    <property type="project" value="TreeGrafter"/>
</dbReference>
<dbReference type="InterPro" id="IPR029398">
    <property type="entry name" value="PolB_thumb"/>
</dbReference>
<dbReference type="Gene3D" id="3.30.460.10">
    <property type="entry name" value="Beta Polymerase, domain 2"/>
    <property type="match status" value="1"/>
</dbReference>
<reference evidence="4" key="1">
    <citation type="journal article" date="2015" name="Nature">
        <title>Complex archaea that bridge the gap between prokaryotes and eukaryotes.</title>
        <authorList>
            <person name="Spang A."/>
            <person name="Saw J.H."/>
            <person name="Jorgensen S.L."/>
            <person name="Zaremba-Niedzwiedzka K."/>
            <person name="Martijn J."/>
            <person name="Lind A.E."/>
            <person name="van Eijk R."/>
            <person name="Schleper C."/>
            <person name="Guy L."/>
            <person name="Ettema T.J."/>
        </authorList>
    </citation>
    <scope>NUCLEOTIDE SEQUENCE</scope>
</reference>
<dbReference type="AlphaFoldDB" id="A0A0F9Q5V0"/>
<dbReference type="InterPro" id="IPR043519">
    <property type="entry name" value="NT_sf"/>
</dbReference>
<gene>
    <name evidence="4" type="ORF">LCGC14_0744550</name>
</gene>
<dbReference type="Pfam" id="PF14791">
    <property type="entry name" value="DNA_pol_B_thumb"/>
    <property type="match status" value="1"/>
</dbReference>
<organism evidence="4">
    <name type="scientific">marine sediment metagenome</name>
    <dbReference type="NCBI Taxonomy" id="412755"/>
    <lineage>
        <taxon>unclassified sequences</taxon>
        <taxon>metagenomes</taxon>
        <taxon>ecological metagenomes</taxon>
    </lineage>
</organism>
<proteinExistence type="predicted"/>
<dbReference type="GO" id="GO:0003677">
    <property type="term" value="F:DNA binding"/>
    <property type="evidence" value="ECO:0007669"/>
    <property type="project" value="InterPro"/>
</dbReference>
<keyword evidence="1" id="KW-0808">Transferase</keyword>
<dbReference type="PANTHER" id="PTHR11276:SF28">
    <property type="entry name" value="DNA POLYMERASE LAMBDA"/>
    <property type="match status" value="1"/>
</dbReference>
<name>A0A0F9Q5V0_9ZZZZ</name>
<sequence length="156" mass="17121">MELERAQAIAAALVKELQPFCEEIMVAGSIRRQRPLVKDIDLVIIPANQGQLAVKLHAMGCRFGGPKAQRLQYKGANVDIYIATVETFPMLVLVRTGSGAFNRDLAIRAKGQGLHFAADGRGILNKDGQRVAWLSEGEILGTLGLPYIEPSRRERL</sequence>
<comment type="caution">
    <text evidence="4">The sequence shown here is derived from an EMBL/GenBank/DDBJ whole genome shotgun (WGS) entry which is preliminary data.</text>
</comment>
<dbReference type="SUPFAM" id="SSF81301">
    <property type="entry name" value="Nucleotidyltransferase"/>
    <property type="match status" value="1"/>
</dbReference>
<dbReference type="Gene3D" id="3.30.210.10">
    <property type="entry name" value="DNA polymerase, thumb domain"/>
    <property type="match status" value="1"/>
</dbReference>
<evidence type="ECO:0000256" key="1">
    <source>
        <dbReference type="ARBA" id="ARBA00022679"/>
    </source>
</evidence>
<evidence type="ECO:0000259" key="3">
    <source>
        <dbReference type="Pfam" id="PF14791"/>
    </source>
</evidence>
<evidence type="ECO:0000313" key="4">
    <source>
        <dbReference type="EMBL" id="KKN39350.1"/>
    </source>
</evidence>
<dbReference type="EMBL" id="LAZR01001770">
    <property type="protein sequence ID" value="KKN39350.1"/>
    <property type="molecule type" value="Genomic_DNA"/>
</dbReference>
<feature type="domain" description="DNA polymerase beta thumb" evidence="3">
    <location>
        <begin position="92"/>
        <end position="154"/>
    </location>
</feature>